<reference evidence="1 2" key="2">
    <citation type="submission" date="2019-07" db="EMBL/GenBank/DDBJ databases">
        <authorList>
            <person name="Huang Y."/>
        </authorList>
    </citation>
    <scope>NUCLEOTIDE SEQUENCE [LARGE SCALE GENOMIC DNA]</scope>
    <source>
        <strain evidence="1 2">HY188</strain>
    </source>
</reference>
<evidence type="ECO:0008006" key="3">
    <source>
        <dbReference type="Google" id="ProtNLM"/>
    </source>
</evidence>
<evidence type="ECO:0000313" key="1">
    <source>
        <dbReference type="EMBL" id="QDQ98826.1"/>
    </source>
</evidence>
<protein>
    <recommendedName>
        <fullName evidence="3">Zinc-finger of transposase IS204/IS1001/IS1096/IS1165</fullName>
    </recommendedName>
</protein>
<dbReference type="KEGG" id="toy:FO059_17600"/>
<dbReference type="RefSeq" id="WP_143910230.1">
    <property type="nucleotide sequence ID" value="NZ_CP041765.1"/>
</dbReference>
<evidence type="ECO:0000313" key="2">
    <source>
        <dbReference type="Proteomes" id="UP000317344"/>
    </source>
</evidence>
<dbReference type="Proteomes" id="UP000317344">
    <property type="component" value="Chromosome"/>
</dbReference>
<dbReference type="EMBL" id="CP041765">
    <property type="protein sequence ID" value="QDQ98826.1"/>
    <property type="molecule type" value="Genomic_DNA"/>
</dbReference>
<reference evidence="1 2" key="1">
    <citation type="submission" date="2019-07" db="EMBL/GenBank/DDBJ databases">
        <title>Tomitella cavernea sp. nov., an actinomycete isolated from soil.</title>
        <authorList>
            <person name="Cheng J."/>
        </authorList>
    </citation>
    <scope>NUCLEOTIDE SEQUENCE [LARGE SCALE GENOMIC DNA]</scope>
    <source>
        <strain evidence="1 2">HY188</strain>
    </source>
</reference>
<keyword evidence="2" id="KW-1185">Reference proteome</keyword>
<organism evidence="1 2">
    <name type="scientific">Tomitella fengzijianii</name>
    <dbReference type="NCBI Taxonomy" id="2597660"/>
    <lineage>
        <taxon>Bacteria</taxon>
        <taxon>Bacillati</taxon>
        <taxon>Actinomycetota</taxon>
        <taxon>Actinomycetes</taxon>
        <taxon>Mycobacteriales</taxon>
        <taxon>Tomitella</taxon>
    </lineage>
</organism>
<dbReference type="OrthoDB" id="3255666at2"/>
<proteinExistence type="predicted"/>
<accession>A0A516X6Y8</accession>
<name>A0A516X6Y8_9ACTN</name>
<sequence>MDDATTTLLGLPGLRVIDVHHLDDGTRIVEVVTDDDGARVCPDCGMVSTSRKGAAVTRPKDLPYGGD</sequence>
<gene>
    <name evidence="1" type="ORF">FO059_17600</name>
</gene>
<dbReference type="AlphaFoldDB" id="A0A516X6Y8"/>